<dbReference type="Gene3D" id="3.30.160.60">
    <property type="entry name" value="Classic Zinc Finger"/>
    <property type="match status" value="5"/>
</dbReference>
<evidence type="ECO:0000313" key="13">
    <source>
        <dbReference type="Ensembl" id="ENSBTAP00000089248.1"/>
    </source>
</evidence>
<dbReference type="InterPro" id="IPR036236">
    <property type="entry name" value="Znf_C2H2_sf"/>
</dbReference>
<keyword evidence="3" id="KW-0677">Repeat</keyword>
<evidence type="ECO:0000256" key="4">
    <source>
        <dbReference type="ARBA" id="ARBA00022771"/>
    </source>
</evidence>
<evidence type="ECO:0000256" key="8">
    <source>
        <dbReference type="ARBA" id="ARBA00023163"/>
    </source>
</evidence>
<dbReference type="FunFam" id="3.30.160.60:FF:000148">
    <property type="entry name" value="zinc finger protein Gfi-1"/>
    <property type="match status" value="1"/>
</dbReference>
<keyword evidence="4 10" id="KW-0863">Zinc-finger</keyword>
<keyword evidence="5" id="KW-0862">Zinc</keyword>
<feature type="region of interest" description="Disordered" evidence="11">
    <location>
        <begin position="210"/>
        <end position="246"/>
    </location>
</feature>
<dbReference type="GO" id="GO:0000122">
    <property type="term" value="P:negative regulation of transcription by RNA polymerase II"/>
    <property type="evidence" value="ECO:0007669"/>
    <property type="project" value="Ensembl"/>
</dbReference>
<feature type="region of interest" description="Disordered" evidence="11">
    <location>
        <begin position="67"/>
        <end position="100"/>
    </location>
</feature>
<evidence type="ECO:0000256" key="2">
    <source>
        <dbReference type="ARBA" id="ARBA00022723"/>
    </source>
</evidence>
<dbReference type="PROSITE" id="PS50157">
    <property type="entry name" value="ZINC_FINGER_C2H2_2"/>
    <property type="match status" value="6"/>
</dbReference>
<dbReference type="GO" id="GO:0005886">
    <property type="term" value="C:plasma membrane"/>
    <property type="evidence" value="ECO:0007669"/>
    <property type="project" value="Ensembl"/>
</dbReference>
<name>A0AAA9SYB3_BOVIN</name>
<dbReference type="PANTHER" id="PTHR23235:SF157">
    <property type="entry name" value="FEZ FAMILY ZINC FINGER PROTEIN 1"/>
    <property type="match status" value="1"/>
</dbReference>
<dbReference type="Ensembl" id="ENSBTAT00000110718.1">
    <property type="protein sequence ID" value="ENSBTAP00000089248.1"/>
    <property type="gene ID" value="ENSBTAG00000012772.7"/>
</dbReference>
<dbReference type="Proteomes" id="UP000009136">
    <property type="component" value="Chromosome 11"/>
</dbReference>
<keyword evidence="9" id="KW-0539">Nucleus</keyword>
<feature type="domain" description="C2H2-type" evidence="12">
    <location>
        <begin position="337"/>
        <end position="363"/>
    </location>
</feature>
<evidence type="ECO:0000256" key="3">
    <source>
        <dbReference type="ARBA" id="ARBA00022737"/>
    </source>
</evidence>
<evidence type="ECO:0000256" key="7">
    <source>
        <dbReference type="ARBA" id="ARBA00023125"/>
    </source>
</evidence>
<dbReference type="InterPro" id="IPR013087">
    <property type="entry name" value="Znf_C2H2_type"/>
</dbReference>
<accession>A0AAA9SYB3</accession>
<reference evidence="13" key="3">
    <citation type="submission" date="2025-09" db="UniProtKB">
        <authorList>
            <consortium name="Ensembl"/>
        </authorList>
    </citation>
    <scope>IDENTIFICATION</scope>
    <source>
        <strain evidence="13">Hereford</strain>
    </source>
</reference>
<feature type="compositionally biased region" description="Low complexity" evidence="11">
    <location>
        <begin position="87"/>
        <end position="100"/>
    </location>
</feature>
<dbReference type="AlphaFoldDB" id="A0AAA9SYB3"/>
<dbReference type="PANTHER" id="PTHR23235">
    <property type="entry name" value="KRUEPPEL-LIKE TRANSCRIPTION FACTOR"/>
    <property type="match status" value="1"/>
</dbReference>
<dbReference type="GO" id="GO:1990837">
    <property type="term" value="F:sequence-specific double-stranded DNA binding"/>
    <property type="evidence" value="ECO:0007669"/>
    <property type="project" value="Ensembl"/>
</dbReference>
<proteinExistence type="predicted"/>
<sequence length="363" mass="40655">MPRSFLVKSKKAHTYHQPRTREDELLWPLALGPVARDQVPSISPVLSSLFPNQRLDWTDLKREPQLELEQSSMTRLASGPEGPAVTSRPQDGDSPSSDSPPFYKPSFSWDTLASSYGHSYRQAPSTMQSAFLERSVSLYGSPLVPSAEPPLDFSLHYSPGMDAYHCIKCSKVFSTPHGLEVHARRSHSGTRPFACNVCGKTFGHSVSLEQHTHVHSQATPTECPVPQGIPAGSSPAPTPDPPGPRFLRQERSFECRMCGKAFKRSSTLSTHLLIHSDTRPYPCQFCGKRFHQKSDMKKHTYIHTGEKPHKCQVCGKAFSQSSNLITHSRKHTGFKPFSCELCAKGFQRKVDLRRHRESQHNLK</sequence>
<keyword evidence="7" id="KW-0238">DNA-binding</keyword>
<feature type="domain" description="C2H2-type" evidence="12">
    <location>
        <begin position="281"/>
        <end position="308"/>
    </location>
</feature>
<keyword evidence="8" id="KW-0804">Transcription</keyword>
<dbReference type="FunFam" id="3.30.160.60:FF:000489">
    <property type="entry name" value="Zinc finger protein Gfi-1"/>
    <property type="match status" value="1"/>
</dbReference>
<reference evidence="13" key="1">
    <citation type="submission" date="2018-03" db="EMBL/GenBank/DDBJ databases">
        <title>ARS-UCD1.2.</title>
        <authorList>
            <person name="Rosen B.D."/>
            <person name="Bickhart D.M."/>
            <person name="Koren S."/>
            <person name="Schnabel R.D."/>
            <person name="Hall R."/>
            <person name="Zimin A."/>
            <person name="Dreischer C."/>
            <person name="Schultheiss S."/>
            <person name="Schroeder S.G."/>
            <person name="Elsik C.G."/>
            <person name="Couldrey C."/>
            <person name="Liu G.E."/>
            <person name="Van Tassell C.P."/>
            <person name="Phillippy A.M."/>
            <person name="Smith T.P.L."/>
            <person name="Medrano J.F."/>
        </authorList>
    </citation>
    <scope>NUCLEOTIDE SEQUENCE [LARGE SCALE GENOMIC DNA]</scope>
    <source>
        <strain evidence="13">Hereford</strain>
    </source>
</reference>
<dbReference type="GlyGen" id="A0AAA9SYB3">
    <property type="glycosylation" value="1 site"/>
</dbReference>
<dbReference type="GO" id="GO:0016363">
    <property type="term" value="C:nuclear matrix"/>
    <property type="evidence" value="ECO:0007669"/>
    <property type="project" value="Ensembl"/>
</dbReference>
<evidence type="ECO:0000256" key="11">
    <source>
        <dbReference type="SAM" id="MobiDB-lite"/>
    </source>
</evidence>
<dbReference type="GO" id="GO:0008270">
    <property type="term" value="F:zinc ion binding"/>
    <property type="evidence" value="ECO:0007669"/>
    <property type="project" value="UniProtKB-KW"/>
</dbReference>
<gene>
    <name evidence="13" type="primary">GFI1B</name>
</gene>
<evidence type="ECO:0000256" key="6">
    <source>
        <dbReference type="ARBA" id="ARBA00023015"/>
    </source>
</evidence>
<keyword evidence="14" id="KW-1185">Reference proteome</keyword>
<keyword evidence="2" id="KW-0479">Metal-binding</keyword>
<evidence type="ECO:0000256" key="9">
    <source>
        <dbReference type="ARBA" id="ARBA00023242"/>
    </source>
</evidence>
<evidence type="ECO:0000313" key="14">
    <source>
        <dbReference type="Proteomes" id="UP000009136"/>
    </source>
</evidence>
<organism evidence="13 14">
    <name type="scientific">Bos taurus</name>
    <name type="common">Bovine</name>
    <dbReference type="NCBI Taxonomy" id="9913"/>
    <lineage>
        <taxon>Eukaryota</taxon>
        <taxon>Metazoa</taxon>
        <taxon>Chordata</taxon>
        <taxon>Craniata</taxon>
        <taxon>Vertebrata</taxon>
        <taxon>Euteleostomi</taxon>
        <taxon>Mammalia</taxon>
        <taxon>Eutheria</taxon>
        <taxon>Laurasiatheria</taxon>
        <taxon>Artiodactyla</taxon>
        <taxon>Ruminantia</taxon>
        <taxon>Pecora</taxon>
        <taxon>Bovidae</taxon>
        <taxon>Bovinae</taxon>
        <taxon>Bos</taxon>
    </lineage>
</organism>
<evidence type="ECO:0000256" key="10">
    <source>
        <dbReference type="PROSITE-ProRule" id="PRU00042"/>
    </source>
</evidence>
<dbReference type="FunFam" id="3.30.160.60:FF:000208">
    <property type="entry name" value="zinc finger protein Gfi-1b"/>
    <property type="match status" value="1"/>
</dbReference>
<comment type="subcellular location">
    <subcellularLocation>
        <location evidence="1">Nucleus</location>
    </subcellularLocation>
</comment>
<reference evidence="13" key="2">
    <citation type="submission" date="2025-08" db="UniProtKB">
        <authorList>
            <consortium name="Ensembl"/>
        </authorList>
    </citation>
    <scope>IDENTIFICATION</scope>
    <source>
        <strain evidence="13">Hereford</strain>
    </source>
</reference>
<feature type="domain" description="C2H2-type" evidence="12">
    <location>
        <begin position="309"/>
        <end position="336"/>
    </location>
</feature>
<dbReference type="FunFam" id="3.30.160.60:FF:001397">
    <property type="entry name" value="Datilografo, isoform A"/>
    <property type="match status" value="1"/>
</dbReference>
<dbReference type="GO" id="GO:0061629">
    <property type="term" value="F:RNA polymerase II-specific DNA-binding transcription factor binding"/>
    <property type="evidence" value="ECO:0007669"/>
    <property type="project" value="Ensembl"/>
</dbReference>
<dbReference type="SMART" id="SM00355">
    <property type="entry name" value="ZnF_C2H2"/>
    <property type="match status" value="6"/>
</dbReference>
<evidence type="ECO:0000259" key="12">
    <source>
        <dbReference type="PROSITE" id="PS50157"/>
    </source>
</evidence>
<dbReference type="FunFam" id="3.30.160.60:FF:000245">
    <property type="entry name" value="zinc finger protein Gfi-1"/>
    <property type="match status" value="1"/>
</dbReference>
<evidence type="ECO:0000256" key="1">
    <source>
        <dbReference type="ARBA" id="ARBA00004123"/>
    </source>
</evidence>
<dbReference type="SUPFAM" id="SSF57667">
    <property type="entry name" value="beta-beta-alpha zinc fingers"/>
    <property type="match status" value="3"/>
</dbReference>
<keyword evidence="6" id="KW-0805">Transcription regulation</keyword>
<evidence type="ECO:0000256" key="5">
    <source>
        <dbReference type="ARBA" id="ARBA00022833"/>
    </source>
</evidence>
<feature type="domain" description="C2H2-type" evidence="12">
    <location>
        <begin position="253"/>
        <end position="280"/>
    </location>
</feature>
<dbReference type="GO" id="GO:0005667">
    <property type="term" value="C:transcription regulator complex"/>
    <property type="evidence" value="ECO:0007669"/>
    <property type="project" value="Ensembl"/>
</dbReference>
<dbReference type="PROSITE" id="PS00028">
    <property type="entry name" value="ZINC_FINGER_C2H2_1"/>
    <property type="match status" value="6"/>
</dbReference>
<dbReference type="GeneTree" id="ENSGT00940000160010"/>
<dbReference type="Pfam" id="PF00096">
    <property type="entry name" value="zf-C2H2"/>
    <property type="match status" value="5"/>
</dbReference>
<dbReference type="GO" id="GO:0005654">
    <property type="term" value="C:nucleoplasm"/>
    <property type="evidence" value="ECO:0007669"/>
    <property type="project" value="Ensembl"/>
</dbReference>
<feature type="domain" description="C2H2-type" evidence="12">
    <location>
        <begin position="164"/>
        <end position="192"/>
    </location>
</feature>
<protein>
    <submittedName>
        <fullName evidence="13">Growth factor independent 1B transcriptional repressor</fullName>
    </submittedName>
</protein>
<feature type="domain" description="C2H2-type" evidence="12">
    <location>
        <begin position="193"/>
        <end position="220"/>
    </location>
</feature>
<dbReference type="FunFam" id="3.30.160.60:FF:000432">
    <property type="entry name" value="zinc finger protein Gfi-1b isoform X1"/>
    <property type="match status" value="1"/>
</dbReference>